<reference evidence="15" key="1">
    <citation type="submission" date="2020-03" db="EMBL/GenBank/DDBJ databases">
        <title>Intra-Species Differences in Population Size shape Life History and Genome Evolution.</title>
        <authorList>
            <person name="Willemsen D."/>
            <person name="Cui R."/>
            <person name="Valenzano D.R."/>
        </authorList>
    </citation>
    <scope>NUCLEOTIDE SEQUENCE</scope>
    <source>
        <strain evidence="15">GRZ</strain>
        <tissue evidence="15">Whole</tissue>
    </source>
</reference>
<dbReference type="AlphaFoldDB" id="A0A9D2Y5C4"/>
<dbReference type="GO" id="GO:0010557">
    <property type="term" value="P:positive regulation of macromolecule biosynthetic process"/>
    <property type="evidence" value="ECO:0007669"/>
    <property type="project" value="UniProtKB-ARBA"/>
</dbReference>
<feature type="domain" description="C2H2-type" evidence="14">
    <location>
        <begin position="159"/>
        <end position="186"/>
    </location>
</feature>
<feature type="domain" description="C2H2-type" evidence="14">
    <location>
        <begin position="194"/>
        <end position="221"/>
    </location>
</feature>
<evidence type="ECO:0000256" key="10">
    <source>
        <dbReference type="ARBA" id="ARBA00023163"/>
    </source>
</evidence>
<keyword evidence="10" id="KW-0804">Transcription</keyword>
<evidence type="ECO:0000256" key="2">
    <source>
        <dbReference type="ARBA" id="ARBA00006991"/>
    </source>
</evidence>
<feature type="compositionally biased region" description="Basic and acidic residues" evidence="13">
    <location>
        <begin position="1"/>
        <end position="17"/>
    </location>
</feature>
<keyword evidence="3" id="KW-0479">Metal-binding</keyword>
<evidence type="ECO:0000256" key="12">
    <source>
        <dbReference type="PROSITE-ProRule" id="PRU00042"/>
    </source>
</evidence>
<dbReference type="SUPFAM" id="SSF57667">
    <property type="entry name" value="beta-beta-alpha zinc fingers"/>
    <property type="match status" value="4"/>
</dbReference>
<dbReference type="PROSITE" id="PS50157">
    <property type="entry name" value="ZINC_FINGER_C2H2_2"/>
    <property type="match status" value="7"/>
</dbReference>
<gene>
    <name evidence="15" type="primary">plag1</name>
    <name evidence="15" type="ORF">G4P62_008041</name>
</gene>
<dbReference type="GO" id="GO:0008270">
    <property type="term" value="F:zinc ion binding"/>
    <property type="evidence" value="ECO:0007669"/>
    <property type="project" value="UniProtKB-KW"/>
</dbReference>
<dbReference type="PROSITE" id="PS00028">
    <property type="entry name" value="ZINC_FINGER_C2H2_1"/>
    <property type="match status" value="6"/>
</dbReference>
<evidence type="ECO:0000256" key="9">
    <source>
        <dbReference type="ARBA" id="ARBA00023159"/>
    </source>
</evidence>
<evidence type="ECO:0000256" key="4">
    <source>
        <dbReference type="ARBA" id="ARBA00022737"/>
    </source>
</evidence>
<feature type="region of interest" description="Disordered" evidence="13">
    <location>
        <begin position="1"/>
        <end position="34"/>
    </location>
</feature>
<organism evidence="15 16">
    <name type="scientific">Nothobranchius furzeri</name>
    <name type="common">Turquoise killifish</name>
    <dbReference type="NCBI Taxonomy" id="105023"/>
    <lineage>
        <taxon>Eukaryota</taxon>
        <taxon>Metazoa</taxon>
        <taxon>Chordata</taxon>
        <taxon>Craniata</taxon>
        <taxon>Vertebrata</taxon>
        <taxon>Euteleostomi</taxon>
        <taxon>Actinopterygii</taxon>
        <taxon>Neopterygii</taxon>
        <taxon>Teleostei</taxon>
        <taxon>Neoteleostei</taxon>
        <taxon>Acanthomorphata</taxon>
        <taxon>Ovalentaria</taxon>
        <taxon>Atherinomorphae</taxon>
        <taxon>Cyprinodontiformes</taxon>
        <taxon>Nothobranchiidae</taxon>
        <taxon>Nothobranchius</taxon>
    </lineage>
</organism>
<comment type="similarity">
    <text evidence="2">Belongs to the krueppel C2H2-type zinc-finger protein family.</text>
</comment>
<dbReference type="GO" id="GO:0005634">
    <property type="term" value="C:nucleus"/>
    <property type="evidence" value="ECO:0007669"/>
    <property type="project" value="UniProtKB-SubCell"/>
</dbReference>
<keyword evidence="7" id="KW-0805">Transcription regulation</keyword>
<name>A0A9D2Y5C4_NOTFU</name>
<accession>A0A9D2Y5C4</accession>
<evidence type="ECO:0000259" key="14">
    <source>
        <dbReference type="PROSITE" id="PS50157"/>
    </source>
</evidence>
<evidence type="ECO:0000256" key="3">
    <source>
        <dbReference type="ARBA" id="ARBA00022723"/>
    </source>
</evidence>
<dbReference type="KEGG" id="nfu:107382615"/>
<sequence length="476" mass="53401">MATGTEGHRDHVLEKAKLTPPSGRRRRAEGKPKKNFPCQECQKAFNSLEKLKVHLYSHTGERPYGCSHPDCTKAFVSKYKLLRYTQAGFWHMATHSPEKSHKCSYCEKMFHRKDHLKNHLHTHDPHKEAFTCQQCGKSYNTKLGFKRHLALHAANNGDLTCQVCLQLFPSTGVLLEHLRTHAGKSSGGTKEKKHHCEHCERRFYTRKDVRRHMVVHTGRKDFLCQYCAQRFGRKDHLTRHMKKSHTRELLRVKTEPADSLQPVIYDLASGSIKGELPGTLTPRSHQCNVYPGSDLDSHPLSIKYPLGSKFTSYTIPPHEREPNLKGELETFLMELQSSMPSSSLAAQEPQLSSKLELVPHEGMLEDAGEEVSFSKMSTLGTTTVIDSVASSSSLMDFSQLFNFLPLNGPPYHQVGVGEDQGINFPTSEELASPAQLPLQAPPGPETADSLLQGLSSPFISNLSTPTTLPCFHQAFQ</sequence>
<feature type="domain" description="C2H2-type" evidence="14">
    <location>
        <begin position="130"/>
        <end position="157"/>
    </location>
</feature>
<dbReference type="InterPro" id="IPR036236">
    <property type="entry name" value="Znf_C2H2_sf"/>
</dbReference>
<dbReference type="EMBL" id="JAAVVJ010000010">
    <property type="protein sequence ID" value="KAF7213573.1"/>
    <property type="molecule type" value="Genomic_DNA"/>
</dbReference>
<dbReference type="Gene3D" id="3.30.160.60">
    <property type="entry name" value="Classic Zinc Finger"/>
    <property type="match status" value="6"/>
</dbReference>
<evidence type="ECO:0000256" key="5">
    <source>
        <dbReference type="ARBA" id="ARBA00022771"/>
    </source>
</evidence>
<evidence type="ECO:0000256" key="1">
    <source>
        <dbReference type="ARBA" id="ARBA00004123"/>
    </source>
</evidence>
<evidence type="ECO:0000256" key="8">
    <source>
        <dbReference type="ARBA" id="ARBA00023125"/>
    </source>
</evidence>
<dbReference type="FunFam" id="3.30.160.60:FF:000231">
    <property type="entry name" value="PLAG1 like zinc finger 2"/>
    <property type="match status" value="1"/>
</dbReference>
<dbReference type="Pfam" id="PF00096">
    <property type="entry name" value="zf-C2H2"/>
    <property type="match status" value="3"/>
</dbReference>
<evidence type="ECO:0000256" key="7">
    <source>
        <dbReference type="ARBA" id="ARBA00023015"/>
    </source>
</evidence>
<keyword evidence="6" id="KW-0862">Zinc</keyword>
<dbReference type="CTD" id="5324"/>
<evidence type="ECO:0000256" key="11">
    <source>
        <dbReference type="ARBA" id="ARBA00023242"/>
    </source>
</evidence>
<dbReference type="GeneID" id="107382615"/>
<feature type="domain" description="C2H2-type" evidence="14">
    <location>
        <begin position="101"/>
        <end position="128"/>
    </location>
</feature>
<keyword evidence="8" id="KW-0238">DNA-binding</keyword>
<dbReference type="FunFam" id="3.30.160.60:FF:000425">
    <property type="entry name" value="PLAG1 like zinc finger 1"/>
    <property type="match status" value="1"/>
</dbReference>
<dbReference type="PANTHER" id="PTHR24384">
    <property type="entry name" value="FINGER PUTATIVE TRANSCRIPTION FACTOR FAMILY-RELATED"/>
    <property type="match status" value="1"/>
</dbReference>
<dbReference type="FunFam" id="3.30.160.60:FF:000256">
    <property type="entry name" value="PLAG1 like zinc finger 2"/>
    <property type="match status" value="1"/>
</dbReference>
<comment type="subcellular location">
    <subcellularLocation>
        <location evidence="1">Nucleus</location>
    </subcellularLocation>
</comment>
<evidence type="ECO:0000256" key="6">
    <source>
        <dbReference type="ARBA" id="ARBA00022833"/>
    </source>
</evidence>
<evidence type="ECO:0000313" key="16">
    <source>
        <dbReference type="Proteomes" id="UP000822369"/>
    </source>
</evidence>
<feature type="domain" description="C2H2-type" evidence="14">
    <location>
        <begin position="36"/>
        <end position="63"/>
    </location>
</feature>
<feature type="domain" description="C2H2-type" evidence="14">
    <location>
        <begin position="64"/>
        <end position="100"/>
    </location>
</feature>
<keyword evidence="5 12" id="KW-0863">Zinc-finger</keyword>
<dbReference type="Proteomes" id="UP000822369">
    <property type="component" value="Chromosome 10"/>
</dbReference>
<dbReference type="GO" id="GO:0000981">
    <property type="term" value="F:DNA-binding transcription factor activity, RNA polymerase II-specific"/>
    <property type="evidence" value="ECO:0007669"/>
    <property type="project" value="TreeGrafter"/>
</dbReference>
<dbReference type="SMART" id="SM00355">
    <property type="entry name" value="ZnF_C2H2"/>
    <property type="match status" value="7"/>
</dbReference>
<evidence type="ECO:0000256" key="13">
    <source>
        <dbReference type="SAM" id="MobiDB-lite"/>
    </source>
</evidence>
<dbReference type="PANTHER" id="PTHR24384:SF189">
    <property type="entry name" value="C2H2-TYPE DOMAIN-CONTAINING PROTEIN-RELATED"/>
    <property type="match status" value="1"/>
</dbReference>
<keyword evidence="11" id="KW-0539">Nucleus</keyword>
<comment type="caution">
    <text evidence="15">The sequence shown here is derived from an EMBL/GenBank/DDBJ whole genome shotgun (WGS) entry which is preliminary data.</text>
</comment>
<evidence type="ECO:0000313" key="15">
    <source>
        <dbReference type="EMBL" id="KAF7213573.1"/>
    </source>
</evidence>
<dbReference type="GO" id="GO:0000978">
    <property type="term" value="F:RNA polymerase II cis-regulatory region sequence-specific DNA binding"/>
    <property type="evidence" value="ECO:0007669"/>
    <property type="project" value="TreeGrafter"/>
</dbReference>
<keyword evidence="4" id="KW-0677">Repeat</keyword>
<dbReference type="InterPro" id="IPR050752">
    <property type="entry name" value="C2H2-ZF_domain"/>
</dbReference>
<proteinExistence type="inferred from homology"/>
<dbReference type="InterPro" id="IPR013087">
    <property type="entry name" value="Znf_C2H2_type"/>
</dbReference>
<dbReference type="RefSeq" id="XP_070409147.1">
    <property type="nucleotide sequence ID" value="XM_070553046.1"/>
</dbReference>
<dbReference type="Pfam" id="PF13912">
    <property type="entry name" value="zf-C2H2_6"/>
    <property type="match status" value="1"/>
</dbReference>
<keyword evidence="9" id="KW-0010">Activator</keyword>
<protein>
    <submittedName>
        <fullName evidence="15">Transcript variant X1</fullName>
    </submittedName>
</protein>
<feature type="domain" description="C2H2-type" evidence="14">
    <location>
        <begin position="222"/>
        <end position="250"/>
    </location>
</feature>